<feature type="compositionally biased region" description="Basic and acidic residues" evidence="2">
    <location>
        <begin position="143"/>
        <end position="195"/>
    </location>
</feature>
<feature type="domain" description="Chromo" evidence="3">
    <location>
        <begin position="349"/>
        <end position="407"/>
    </location>
</feature>
<dbReference type="Proteomes" id="UP001187682">
    <property type="component" value="Unassembled WGS sequence"/>
</dbReference>
<evidence type="ECO:0000313" key="5">
    <source>
        <dbReference type="Proteomes" id="UP001187682"/>
    </source>
</evidence>
<dbReference type="InterPro" id="IPR000953">
    <property type="entry name" value="Chromo/chromo_shadow_dom"/>
</dbReference>
<keyword evidence="5" id="KW-1185">Reference proteome</keyword>
<name>A0AAE8SZ50_9PEZI</name>
<feature type="compositionally biased region" description="Acidic residues" evidence="2">
    <location>
        <begin position="249"/>
        <end position="259"/>
    </location>
</feature>
<feature type="domain" description="Chromo" evidence="3">
    <location>
        <begin position="282"/>
        <end position="344"/>
    </location>
</feature>
<evidence type="ECO:0000256" key="2">
    <source>
        <dbReference type="SAM" id="MobiDB-lite"/>
    </source>
</evidence>
<proteinExistence type="predicted"/>
<dbReference type="GO" id="GO:0006338">
    <property type="term" value="P:chromatin remodeling"/>
    <property type="evidence" value="ECO:0007669"/>
    <property type="project" value="UniProtKB-ARBA"/>
</dbReference>
<gene>
    <name evidence="4" type="ORF">DNG_09199</name>
</gene>
<organism evidence="4 5">
    <name type="scientific">Cephalotrichum gorgonifer</name>
    <dbReference type="NCBI Taxonomy" id="2041049"/>
    <lineage>
        <taxon>Eukaryota</taxon>
        <taxon>Fungi</taxon>
        <taxon>Dikarya</taxon>
        <taxon>Ascomycota</taxon>
        <taxon>Pezizomycotina</taxon>
        <taxon>Sordariomycetes</taxon>
        <taxon>Hypocreomycetidae</taxon>
        <taxon>Microascales</taxon>
        <taxon>Microascaceae</taxon>
        <taxon>Cephalotrichum</taxon>
    </lineage>
</organism>
<evidence type="ECO:0000256" key="1">
    <source>
        <dbReference type="ARBA" id="ARBA00011353"/>
    </source>
</evidence>
<feature type="region of interest" description="Disordered" evidence="2">
    <location>
        <begin position="401"/>
        <end position="434"/>
    </location>
</feature>
<evidence type="ECO:0000259" key="3">
    <source>
        <dbReference type="PROSITE" id="PS50013"/>
    </source>
</evidence>
<feature type="compositionally biased region" description="Basic and acidic residues" evidence="2">
    <location>
        <begin position="260"/>
        <end position="280"/>
    </location>
</feature>
<feature type="compositionally biased region" description="Gly residues" evidence="2">
    <location>
        <begin position="63"/>
        <end position="72"/>
    </location>
</feature>
<dbReference type="PROSITE" id="PS50013">
    <property type="entry name" value="CHROMO_2"/>
    <property type="match status" value="2"/>
</dbReference>
<dbReference type="Gene3D" id="2.40.50.40">
    <property type="match status" value="2"/>
</dbReference>
<dbReference type="EMBL" id="ONZQ02000016">
    <property type="protein sequence ID" value="SPO06509.1"/>
    <property type="molecule type" value="Genomic_DNA"/>
</dbReference>
<comment type="caution">
    <text evidence="4">The sequence shown here is derived from an EMBL/GenBank/DDBJ whole genome shotgun (WGS) entry which is preliminary data.</text>
</comment>
<reference evidence="4" key="1">
    <citation type="submission" date="2018-03" db="EMBL/GenBank/DDBJ databases">
        <authorList>
            <person name="Guldener U."/>
        </authorList>
    </citation>
    <scope>NUCLEOTIDE SEQUENCE</scope>
</reference>
<dbReference type="AlphaFoldDB" id="A0AAE8SZ50"/>
<evidence type="ECO:0000313" key="4">
    <source>
        <dbReference type="EMBL" id="SPO06509.1"/>
    </source>
</evidence>
<protein>
    <recommendedName>
        <fullName evidence="3">Chromo domain-containing protein</fullName>
    </recommendedName>
</protein>
<feature type="compositionally biased region" description="Low complexity" evidence="2">
    <location>
        <begin position="1"/>
        <end position="11"/>
    </location>
</feature>
<sequence>MSFSAASSFASRGPKAMFDTVDQWRRSRKPAQNSSDPVEPPEGTSTTPPPHEDEEVTLPSISVGGGASGGRAGARTSSARKPKVSLTPRTVLPRAPVAQMSPAMRLSRFINPDPADQSKDAKAKPERGITAKSDGDATAQDSIDAKANSDRAVHAHDESDHAKDESDDAHSEVSDGEKSDNAHEPEPEPEPRDDTSDSTSVGDQIAAEEPAEWDPPFSPPPPRRPSMGLRRSARHSSPVEAPTPQDTDHEQDQDEVEVQGDEKRAEPEPKVEDDKPEREQRWIFRSIKDHRISSRDPNLFDLLISWVSPDDEESWEPEESIHQDAPRDLFRYWKSVGGREAFMKDPGLWHIASVKKHRLPRGRPQMLVSWVGSEEESWEPEETVAESAPAALETYWEEKGGREKCVGGGGSKKRKRAAVAPKKTVLAKRTRSKA</sequence>
<feature type="compositionally biased region" description="Basic residues" evidence="2">
    <location>
        <begin position="425"/>
        <end position="434"/>
    </location>
</feature>
<dbReference type="SUPFAM" id="SSF54160">
    <property type="entry name" value="Chromo domain-like"/>
    <property type="match status" value="1"/>
</dbReference>
<comment type="subunit">
    <text evidence="1">Component of the NuA4 histone acetyltransferase complex.</text>
</comment>
<feature type="region of interest" description="Disordered" evidence="2">
    <location>
        <begin position="1"/>
        <end position="280"/>
    </location>
</feature>
<feature type="compositionally biased region" description="Basic and acidic residues" evidence="2">
    <location>
        <begin position="116"/>
        <end position="135"/>
    </location>
</feature>
<accession>A0AAE8SZ50</accession>
<dbReference type="InterPro" id="IPR016197">
    <property type="entry name" value="Chromo-like_dom_sf"/>
</dbReference>